<proteinExistence type="predicted"/>
<keyword evidence="1" id="KW-1133">Transmembrane helix</keyword>
<name>A0A9X0AET7_9HELO</name>
<protein>
    <submittedName>
        <fullName evidence="2">Uncharacterized protein</fullName>
    </submittedName>
</protein>
<gene>
    <name evidence="2" type="ORF">OCU04_010136</name>
</gene>
<evidence type="ECO:0000313" key="2">
    <source>
        <dbReference type="EMBL" id="KAJ8061059.1"/>
    </source>
</evidence>
<keyword evidence="1" id="KW-0472">Membrane</keyword>
<evidence type="ECO:0000313" key="3">
    <source>
        <dbReference type="Proteomes" id="UP001152300"/>
    </source>
</evidence>
<keyword evidence="3" id="KW-1185">Reference proteome</keyword>
<dbReference type="AlphaFoldDB" id="A0A9X0AET7"/>
<feature type="transmembrane region" description="Helical" evidence="1">
    <location>
        <begin position="12"/>
        <end position="33"/>
    </location>
</feature>
<dbReference type="Proteomes" id="UP001152300">
    <property type="component" value="Unassembled WGS sequence"/>
</dbReference>
<dbReference type="EMBL" id="JAPEIS010000012">
    <property type="protein sequence ID" value="KAJ8061059.1"/>
    <property type="molecule type" value="Genomic_DNA"/>
</dbReference>
<keyword evidence="1" id="KW-0812">Transmembrane</keyword>
<organism evidence="2 3">
    <name type="scientific">Sclerotinia nivalis</name>
    <dbReference type="NCBI Taxonomy" id="352851"/>
    <lineage>
        <taxon>Eukaryota</taxon>
        <taxon>Fungi</taxon>
        <taxon>Dikarya</taxon>
        <taxon>Ascomycota</taxon>
        <taxon>Pezizomycotina</taxon>
        <taxon>Leotiomycetes</taxon>
        <taxon>Helotiales</taxon>
        <taxon>Sclerotiniaceae</taxon>
        <taxon>Sclerotinia</taxon>
    </lineage>
</organism>
<reference evidence="2" key="1">
    <citation type="submission" date="2022-11" db="EMBL/GenBank/DDBJ databases">
        <title>Genome Resource of Sclerotinia nivalis Strain SnTB1, a Plant Pathogen Isolated from American Ginseng.</title>
        <authorList>
            <person name="Fan S."/>
        </authorList>
    </citation>
    <scope>NUCLEOTIDE SEQUENCE</scope>
    <source>
        <strain evidence="2">SnTB1</strain>
    </source>
</reference>
<evidence type="ECO:0000256" key="1">
    <source>
        <dbReference type="SAM" id="Phobius"/>
    </source>
</evidence>
<comment type="caution">
    <text evidence="2">The sequence shown here is derived from an EMBL/GenBank/DDBJ whole genome shotgun (WGS) entry which is preliminary data.</text>
</comment>
<accession>A0A9X0AET7</accession>
<sequence length="134" mass="15149">MAGDEGGYWMRIMGLVLSFSVCVHINGAFPYFACVSCHRLNSNACETRDLQDLGMLQHLFGSGRENKRCKLHLMFIRFTCDTPSVTYRLTAFLPDAMCRNHDRDIAIQSCSLLDVILLVKTTSIRLDVSILLRS</sequence>